<reference evidence="10" key="1">
    <citation type="submission" date="2016-09" db="EMBL/GenBank/DDBJ databases">
        <authorList>
            <person name="Varghese N."/>
            <person name="Submissions S."/>
        </authorList>
    </citation>
    <scope>NUCLEOTIDE SEQUENCE [LARGE SCALE GENOMIC DNA]</scope>
    <source>
        <strain evidence="10">ANC 4466</strain>
    </source>
</reference>
<dbReference type="RefSeq" id="WP_097077549.1">
    <property type="nucleotide sequence ID" value="NZ_BAABHT010000020.1"/>
</dbReference>
<evidence type="ECO:0000259" key="8">
    <source>
        <dbReference type="Pfam" id="PF00884"/>
    </source>
</evidence>
<organism evidence="9 10">
    <name type="scientific">Acinetobacter puyangensis</name>
    <dbReference type="NCBI Taxonomy" id="1096779"/>
    <lineage>
        <taxon>Bacteria</taxon>
        <taxon>Pseudomonadati</taxon>
        <taxon>Pseudomonadota</taxon>
        <taxon>Gammaproteobacteria</taxon>
        <taxon>Moraxellales</taxon>
        <taxon>Moraxellaceae</taxon>
        <taxon>Acinetobacter</taxon>
    </lineage>
</organism>
<dbReference type="InterPro" id="IPR058130">
    <property type="entry name" value="PEA_transf_C"/>
</dbReference>
<dbReference type="Pfam" id="PF00884">
    <property type="entry name" value="Sulfatase"/>
    <property type="match status" value="1"/>
</dbReference>
<evidence type="ECO:0000256" key="3">
    <source>
        <dbReference type="ARBA" id="ARBA00022679"/>
    </source>
</evidence>
<feature type="transmembrane region" description="Helical" evidence="7">
    <location>
        <begin position="34"/>
        <end position="52"/>
    </location>
</feature>
<dbReference type="SUPFAM" id="SSF53649">
    <property type="entry name" value="Alkaline phosphatase-like"/>
    <property type="match status" value="1"/>
</dbReference>
<evidence type="ECO:0000256" key="7">
    <source>
        <dbReference type="SAM" id="Phobius"/>
    </source>
</evidence>
<keyword evidence="5 7" id="KW-1133">Transmembrane helix</keyword>
<accession>A0A240E3X9</accession>
<evidence type="ECO:0000256" key="2">
    <source>
        <dbReference type="ARBA" id="ARBA00022475"/>
    </source>
</evidence>
<dbReference type="InterPro" id="IPR000917">
    <property type="entry name" value="Sulfatase_N"/>
</dbReference>
<keyword evidence="3 9" id="KW-0808">Transferase</keyword>
<comment type="subcellular location">
    <subcellularLocation>
        <location evidence="1">Cell membrane</location>
        <topology evidence="1">Multi-pass membrane protein</topology>
    </subcellularLocation>
</comment>
<dbReference type="PANTHER" id="PTHR30443">
    <property type="entry name" value="INNER MEMBRANE PROTEIN"/>
    <property type="match status" value="1"/>
</dbReference>
<feature type="transmembrane region" description="Helical" evidence="7">
    <location>
        <begin position="64"/>
        <end position="84"/>
    </location>
</feature>
<dbReference type="InterPro" id="IPR040423">
    <property type="entry name" value="PEA_transferase"/>
</dbReference>
<dbReference type="CDD" id="cd16017">
    <property type="entry name" value="LptA"/>
    <property type="match status" value="1"/>
</dbReference>
<keyword evidence="4 7" id="KW-0812">Transmembrane</keyword>
<dbReference type="GO" id="GO:0016776">
    <property type="term" value="F:phosphotransferase activity, phosphate group as acceptor"/>
    <property type="evidence" value="ECO:0007669"/>
    <property type="project" value="TreeGrafter"/>
</dbReference>
<dbReference type="InterPro" id="IPR017850">
    <property type="entry name" value="Alkaline_phosphatase_core_sf"/>
</dbReference>
<evidence type="ECO:0000256" key="1">
    <source>
        <dbReference type="ARBA" id="ARBA00004651"/>
    </source>
</evidence>
<sequence>MLKFFHHSVYLLILLFPALLTGGLLAFVGNAADGVRLGCLSLLGCAIFYYAVKRQSKLLYTLTVMWWLIFWFDSVLRATSWFLFDSDTNAYFIMQAIANTTPHETLEFLQTHRLNLIMLVVLLSIVTLAYFFYLFKYFTKQHLNALLQQKFSRSLIILCSITMITSYAMRPARALFPVLYWQNYYAEIQNFQDEILKHKDLQQQWAQYARNNLVYQKNFQQQQTHVLVLSESITSLNMGVCGYDRETTPELKKRLDQLYVFCRAYSPYPSTINSLKVNLTNSSAILPNDEPTESLISYAEAAGFKVYWLSNQDDSYISSLFGSDATTHFYNNKRSGRSSQALDEQLLPVYFDALADPHPKKLIILHLIGAHPNYAARYPVKFDHFNDDNNDETESLMEANQIGLWVQSKRNQYDNAILYQDWLLSQLFDPLQRNTALGQRSFIFLSDHGNEVGHELDYAGHSPNTIAGYQVPVIVWHNQMKLHGINTKDIIDTAKLDTNLMHLMGIRDKNDHPQLFWLEPNYQFKPNSAWPYWQKKVSPS</sequence>
<keyword evidence="2" id="KW-1003">Cell membrane</keyword>
<proteinExistence type="predicted"/>
<evidence type="ECO:0000313" key="9">
    <source>
        <dbReference type="EMBL" id="SNX43231.1"/>
    </source>
</evidence>
<dbReference type="Proteomes" id="UP000219042">
    <property type="component" value="Unassembled WGS sequence"/>
</dbReference>
<evidence type="ECO:0000256" key="5">
    <source>
        <dbReference type="ARBA" id="ARBA00022989"/>
    </source>
</evidence>
<name>A0A240E3X9_9GAMM</name>
<evidence type="ECO:0000313" key="10">
    <source>
        <dbReference type="Proteomes" id="UP000219042"/>
    </source>
</evidence>
<feature type="transmembrane region" description="Helical" evidence="7">
    <location>
        <begin position="9"/>
        <end position="28"/>
    </location>
</feature>
<dbReference type="AlphaFoldDB" id="A0A240E3X9"/>
<dbReference type="Gene3D" id="3.40.720.10">
    <property type="entry name" value="Alkaline Phosphatase, subunit A"/>
    <property type="match status" value="1"/>
</dbReference>
<dbReference type="EMBL" id="OANT01000001">
    <property type="protein sequence ID" value="SNX43231.1"/>
    <property type="molecule type" value="Genomic_DNA"/>
</dbReference>
<dbReference type="GO" id="GO:0009244">
    <property type="term" value="P:lipopolysaccharide core region biosynthetic process"/>
    <property type="evidence" value="ECO:0007669"/>
    <property type="project" value="TreeGrafter"/>
</dbReference>
<keyword evidence="6 7" id="KW-0472">Membrane</keyword>
<keyword evidence="10" id="KW-1185">Reference proteome</keyword>
<evidence type="ECO:0000256" key="4">
    <source>
        <dbReference type="ARBA" id="ARBA00022692"/>
    </source>
</evidence>
<dbReference type="PANTHER" id="PTHR30443:SF2">
    <property type="entry name" value="PHOSPHOETHANOLAMINE TRANSFERASE EPTC"/>
    <property type="match status" value="1"/>
</dbReference>
<evidence type="ECO:0000256" key="6">
    <source>
        <dbReference type="ARBA" id="ARBA00023136"/>
    </source>
</evidence>
<feature type="domain" description="Sulfatase N-terminal" evidence="8">
    <location>
        <begin position="224"/>
        <end position="506"/>
    </location>
</feature>
<gene>
    <name evidence="9" type="ORF">SAMN05421731_101266</name>
</gene>
<feature type="transmembrane region" description="Helical" evidence="7">
    <location>
        <begin position="151"/>
        <end position="169"/>
    </location>
</feature>
<feature type="transmembrane region" description="Helical" evidence="7">
    <location>
        <begin position="116"/>
        <end position="139"/>
    </location>
</feature>
<dbReference type="OrthoDB" id="9786870at2"/>
<dbReference type="GO" id="GO:0005886">
    <property type="term" value="C:plasma membrane"/>
    <property type="evidence" value="ECO:0007669"/>
    <property type="project" value="UniProtKB-SubCell"/>
</dbReference>
<protein>
    <submittedName>
        <fullName evidence="9">Heptose-I-phosphate ethanolaminephosphotransferase</fullName>
    </submittedName>
</protein>